<gene>
    <name evidence="1" type="ORF">OFAG_00526</name>
</gene>
<reference evidence="1" key="1">
    <citation type="submission" date="2011-10" db="EMBL/GenBank/DDBJ databases">
        <title>The Genome Sequence of Oxalobacter formigenes HOxBLS.</title>
        <authorList>
            <consortium name="The Broad Institute Genome Sequencing Platform"/>
            <person name="Earl A."/>
            <person name="Ward D."/>
            <person name="Feldgarden M."/>
            <person name="Gevers D."/>
            <person name="Allison M.J."/>
            <person name="Humphrey S."/>
            <person name="Young S.K."/>
            <person name="Zeng Q."/>
            <person name="Gargeya S."/>
            <person name="Fitzgerald M."/>
            <person name="Haas B."/>
            <person name="Abouelleil A."/>
            <person name="Alvarado L."/>
            <person name="Arachchi H.M."/>
            <person name="Berlin A."/>
            <person name="Brown A."/>
            <person name="Chapman S.B."/>
            <person name="Chen Z."/>
            <person name="Dunbar C."/>
            <person name="Freedman E."/>
            <person name="Gearin G."/>
            <person name="Goldberg J."/>
            <person name="Griggs A."/>
            <person name="Gujja S."/>
            <person name="Heiman D."/>
            <person name="Howarth C."/>
            <person name="Larson L."/>
            <person name="Lui A."/>
            <person name="MacDonald P.J.P."/>
            <person name="Montmayeur A."/>
            <person name="Murphy C."/>
            <person name="Neiman D."/>
            <person name="Pearson M."/>
            <person name="Priest M."/>
            <person name="Roberts A."/>
            <person name="Saif S."/>
            <person name="Shea T."/>
            <person name="Shenoy N."/>
            <person name="Sisk P."/>
            <person name="Stolte C."/>
            <person name="Sykes S."/>
            <person name="Wortman J."/>
            <person name="Nusbaum C."/>
            <person name="Birren B."/>
        </authorList>
    </citation>
    <scope>NUCLEOTIDE SEQUENCE [LARGE SCALE GENOMIC DNA]</scope>
    <source>
        <strain evidence="1">HOxBLS</strain>
    </source>
</reference>
<proteinExistence type="predicted"/>
<accession>C3X2D7</accession>
<dbReference type="HOGENOM" id="CLU_1426727_0_0_4"/>
<organism evidence="1 2">
    <name type="scientific">Oxalobacter paraformigenes</name>
    <dbReference type="NCBI Taxonomy" id="556268"/>
    <lineage>
        <taxon>Bacteria</taxon>
        <taxon>Pseudomonadati</taxon>
        <taxon>Pseudomonadota</taxon>
        <taxon>Betaproteobacteria</taxon>
        <taxon>Burkholderiales</taxon>
        <taxon>Oxalobacteraceae</taxon>
        <taxon>Oxalobacter</taxon>
    </lineage>
</organism>
<name>C3X2D7_9BURK</name>
<dbReference type="eggNOG" id="COG1595">
    <property type="taxonomic scope" value="Bacteria"/>
</dbReference>
<keyword evidence="2" id="KW-1185">Reference proteome</keyword>
<dbReference type="RefSeq" id="WP_005876317.1">
    <property type="nucleotide sequence ID" value="NZ_CABMNL010000001.1"/>
</dbReference>
<evidence type="ECO:0000313" key="2">
    <source>
        <dbReference type="Proteomes" id="UP000003973"/>
    </source>
</evidence>
<comment type="caution">
    <text evidence="1">The sequence shown here is derived from an EMBL/GenBank/DDBJ whole genome shotgun (WGS) entry which is preliminary data.</text>
</comment>
<protein>
    <submittedName>
        <fullName evidence="1">Uncharacterized protein</fullName>
    </submittedName>
</protein>
<dbReference type="EMBL" id="ACDP02000026">
    <property type="protein sequence ID" value="EEO27373.1"/>
    <property type="molecule type" value="Genomic_DNA"/>
</dbReference>
<dbReference type="AlphaFoldDB" id="C3X2D7"/>
<sequence length="190" mass="21495">MSKEKTKGKSALDALPSITMVKPVEPEVVSVRKIAKTARNTKNKRKTARETIELSKDQQELVDIRKKLGLRHQDYAIMLGIGLPRLSSYTYGRTASVPADVMKTARQLLAENGETSRQLKEKFERPMSEIIGEWEMRLGTSTDAEIADLIGVVTMTINRWRKNETKPDLSALNRYDRIVTLIANTIKQHS</sequence>
<dbReference type="Proteomes" id="UP000003973">
    <property type="component" value="Unassembled WGS sequence"/>
</dbReference>
<evidence type="ECO:0000313" key="1">
    <source>
        <dbReference type="EMBL" id="EEO27373.1"/>
    </source>
</evidence>